<dbReference type="Pfam" id="PF13385">
    <property type="entry name" value="Laminin_G_3"/>
    <property type="match status" value="1"/>
</dbReference>
<dbReference type="InterPro" id="IPR050952">
    <property type="entry name" value="TRIM-NHL_E3_ligases"/>
</dbReference>
<dbReference type="Gene3D" id="2.120.10.30">
    <property type="entry name" value="TolB, C-terminal domain"/>
    <property type="match status" value="2"/>
</dbReference>
<reference evidence="3" key="1">
    <citation type="submission" date="2021-02" db="EMBL/GenBank/DDBJ databases">
        <authorList>
            <person name="Nowell W R."/>
        </authorList>
    </citation>
    <scope>NUCLEOTIDE SEQUENCE</scope>
</reference>
<name>A0A818H4Z7_9BILA</name>
<dbReference type="Gene3D" id="2.60.120.200">
    <property type="match status" value="1"/>
</dbReference>
<dbReference type="SUPFAM" id="SSF49899">
    <property type="entry name" value="Concanavalin A-like lectins/glucanases"/>
    <property type="match status" value="1"/>
</dbReference>
<dbReference type="AlphaFoldDB" id="A0A818H4Z7"/>
<feature type="repeat" description="NHL" evidence="2">
    <location>
        <begin position="420"/>
        <end position="463"/>
    </location>
</feature>
<accession>A0A818H4Z7</accession>
<sequence>MSLWIQRTSTGGGTLVHYSTQTDGQGWCTVPIGFSSAGNIIAAVWYPNNQVTGPVLSANTWTHIATTYSETHGLTLYVNGVSVGSTGAQRNDAPDTPVILTLGNSLSGSWCQSQSIATGPFYGYLDEFRVYSRELSAREVSALTKDKTCIDGIMNGNETDIDCGGSCPVCGLYQMCKVDLDCTTGSDNVTCLSGSCKLTAFAARWNATGITVAGNAGGIAGVGANQLSGPYVVRFDSLNALYIAELSNNRIQKWIIGDSSGVTVAGQADGTSGVSSTTLNQPIGLAIDSSNNMYIVDKANHRVMYWENGASSGSMIAGTGSSGSANNQFNYPNMVERDASSGTLYISDVYNYRIMQYLNGDTSGTVVAGGNGAGTGTTQLWDPYGFMLDSSTNSLIIANYNAHTVVRWVIGATSWRLLAGSSSGVSGSSSTLLYKPVGVAVDQYGNIYVADSGNHRIQFFLPGQSEATTIAGVSGSPGTSATQLKSPFGVTLNSQFNLYVADTGNNRIQLFSRY</sequence>
<feature type="repeat" description="NHL" evidence="2">
    <location>
        <begin position="471"/>
        <end position="514"/>
    </location>
</feature>
<evidence type="ECO:0000313" key="3">
    <source>
        <dbReference type="EMBL" id="CAF3500452.1"/>
    </source>
</evidence>
<evidence type="ECO:0000313" key="4">
    <source>
        <dbReference type="Proteomes" id="UP000663868"/>
    </source>
</evidence>
<dbReference type="PANTHER" id="PTHR24104:SF25">
    <property type="entry name" value="PROTEIN LIN-41"/>
    <property type="match status" value="1"/>
</dbReference>
<dbReference type="GO" id="GO:0008270">
    <property type="term" value="F:zinc ion binding"/>
    <property type="evidence" value="ECO:0007669"/>
    <property type="project" value="UniProtKB-KW"/>
</dbReference>
<comment type="caution">
    <text evidence="3">The sequence shown here is derived from an EMBL/GenBank/DDBJ whole genome shotgun (WGS) entry which is preliminary data.</text>
</comment>
<gene>
    <name evidence="3" type="ORF">KXQ929_LOCUS40</name>
</gene>
<dbReference type="PROSITE" id="PS51125">
    <property type="entry name" value="NHL"/>
    <property type="match status" value="2"/>
</dbReference>
<dbReference type="InterPro" id="IPR013320">
    <property type="entry name" value="ConA-like_dom_sf"/>
</dbReference>
<evidence type="ECO:0000256" key="1">
    <source>
        <dbReference type="ARBA" id="ARBA00022737"/>
    </source>
</evidence>
<dbReference type="CDD" id="cd05819">
    <property type="entry name" value="NHL"/>
    <property type="match status" value="1"/>
</dbReference>
<organism evidence="3 4">
    <name type="scientific">Adineta steineri</name>
    <dbReference type="NCBI Taxonomy" id="433720"/>
    <lineage>
        <taxon>Eukaryota</taxon>
        <taxon>Metazoa</taxon>
        <taxon>Spiralia</taxon>
        <taxon>Gnathifera</taxon>
        <taxon>Rotifera</taxon>
        <taxon>Eurotatoria</taxon>
        <taxon>Bdelloidea</taxon>
        <taxon>Adinetida</taxon>
        <taxon>Adinetidae</taxon>
        <taxon>Adineta</taxon>
    </lineage>
</organism>
<dbReference type="SUPFAM" id="SSF101898">
    <property type="entry name" value="NHL repeat"/>
    <property type="match status" value="1"/>
</dbReference>
<dbReference type="InterPro" id="IPR001258">
    <property type="entry name" value="NHL_repeat"/>
</dbReference>
<dbReference type="EMBL" id="CAJOBB010000001">
    <property type="protein sequence ID" value="CAF3500452.1"/>
    <property type="molecule type" value="Genomic_DNA"/>
</dbReference>
<dbReference type="Proteomes" id="UP000663868">
    <property type="component" value="Unassembled WGS sequence"/>
</dbReference>
<evidence type="ECO:0008006" key="5">
    <source>
        <dbReference type="Google" id="ProtNLM"/>
    </source>
</evidence>
<protein>
    <recommendedName>
        <fullName evidence="5">LamG-like jellyroll fold domain-containing protein</fullName>
    </recommendedName>
</protein>
<keyword evidence="1" id="KW-0677">Repeat</keyword>
<dbReference type="PANTHER" id="PTHR24104">
    <property type="entry name" value="E3 UBIQUITIN-PROTEIN LIGASE NHLRC1-RELATED"/>
    <property type="match status" value="1"/>
</dbReference>
<proteinExistence type="predicted"/>
<evidence type="ECO:0000256" key="2">
    <source>
        <dbReference type="PROSITE-ProRule" id="PRU00504"/>
    </source>
</evidence>
<dbReference type="InterPro" id="IPR011042">
    <property type="entry name" value="6-blade_b-propeller_TolB-like"/>
</dbReference>
<dbReference type="Pfam" id="PF01436">
    <property type="entry name" value="NHL"/>
    <property type="match status" value="1"/>
</dbReference>